<dbReference type="RefSeq" id="WP_025294001.1">
    <property type="nucleotide sequence ID" value="NZ_CP006644.1"/>
</dbReference>
<dbReference type="STRING" id="1123269.NX02_21005"/>
<dbReference type="KEGG" id="ssan:NX02_21005"/>
<dbReference type="OrthoDB" id="6770354at2"/>
<evidence type="ECO:0000313" key="1">
    <source>
        <dbReference type="EMBL" id="AHE55842.1"/>
    </source>
</evidence>
<accession>W0AH20</accession>
<gene>
    <name evidence="1" type="ORF">NX02_21005</name>
</gene>
<keyword evidence="2" id="KW-1185">Reference proteome</keyword>
<dbReference type="AlphaFoldDB" id="W0AH20"/>
<name>W0AH20_9SPHN</name>
<organism evidence="1 2">
    <name type="scientific">Sphingomonas sanxanigenens DSM 19645 = NX02</name>
    <dbReference type="NCBI Taxonomy" id="1123269"/>
    <lineage>
        <taxon>Bacteria</taxon>
        <taxon>Pseudomonadati</taxon>
        <taxon>Pseudomonadota</taxon>
        <taxon>Alphaproteobacteria</taxon>
        <taxon>Sphingomonadales</taxon>
        <taxon>Sphingomonadaceae</taxon>
        <taxon>Sphingomonas</taxon>
    </lineage>
</organism>
<sequence>MALLDFFRGGTEQDRFAREVMSRLREAGWQGALDYDKDRFEIDTSGVTGRVYLGNMFRGWQEADGAAAREQEFAKIIGFLLETADGVPDTLPAESLMPVIRARLDFEPLSAGRTGLPANTYAGAAQPLCDVMTMLIASDSEHGIRLLGADALRDSGLDFATATAQALDNLRAASPCKFTPTEGGFYISDYQDHYDSSRVLLPHLFEQLGLKGDPVAIVFERRSILVAGADDAAALEHMGAAATQWLAEADRLISCLPIRLTDGVWAPFDAEAARQPALHALRGQQWGWVYGGQKELLDAEHEKDGTDIFVASLMLIEHEGWLRSVATWTTDALSLLPRADVVLIGSSAGGPSLARSWDSVEQVMGPLSPEPGLWPPRYRIDGPALLDVVERLRTEHRCPPWFFEMD</sequence>
<dbReference type="EMBL" id="CP006644">
    <property type="protein sequence ID" value="AHE55842.1"/>
    <property type="molecule type" value="Genomic_DNA"/>
</dbReference>
<protein>
    <submittedName>
        <fullName evidence="1">Uncharacterized protein</fullName>
    </submittedName>
</protein>
<dbReference type="HOGENOM" id="CLU_048417_1_0_5"/>
<reference evidence="1 2" key="1">
    <citation type="submission" date="2013-07" db="EMBL/GenBank/DDBJ databases">
        <title>Completed genome of Sphingomonas sanxanigenens NX02.</title>
        <authorList>
            <person name="Ma T."/>
            <person name="Huang H."/>
            <person name="Wu M."/>
            <person name="Li X."/>
            <person name="Li G."/>
        </authorList>
    </citation>
    <scope>NUCLEOTIDE SEQUENCE [LARGE SCALE GENOMIC DNA]</scope>
    <source>
        <strain evidence="1 2">NX02</strain>
    </source>
</reference>
<dbReference type="PATRIC" id="fig|1123269.5.peg.4111"/>
<evidence type="ECO:0000313" key="2">
    <source>
        <dbReference type="Proteomes" id="UP000018851"/>
    </source>
</evidence>
<dbReference type="eggNOG" id="COG4848">
    <property type="taxonomic scope" value="Bacteria"/>
</dbReference>
<proteinExistence type="predicted"/>
<dbReference type="Proteomes" id="UP000018851">
    <property type="component" value="Chromosome"/>
</dbReference>